<evidence type="ECO:0000313" key="2">
    <source>
        <dbReference type="EMBL" id="QEO10532.1"/>
    </source>
</evidence>
<sequence>MSSRQNGDPRNGAAASPLSSLMRTLRLLVGDISDLSRRAKPANRLTTPERIDAARSRAIRRAGKQNGITERKPEMNKLTKAGIATAAGIALLMGGAGTLAYWNESATVAAGTVQTGHLELTAGSAGWADSISHIVPGDTATYTAAYTLSALGDNIDVDLSATLPAASGIDLSVSYSYTIDGTAHASGDVVSLDEGDYAVVVTVVVAFASSSTTHEDETVNLGDVVITATQV</sequence>
<organism evidence="2 3">
    <name type="scientific">Protaetiibacter larvae</name>
    <dbReference type="NCBI Taxonomy" id="2592654"/>
    <lineage>
        <taxon>Bacteria</taxon>
        <taxon>Bacillati</taxon>
        <taxon>Actinomycetota</taxon>
        <taxon>Actinomycetes</taxon>
        <taxon>Micrococcales</taxon>
        <taxon>Microbacteriaceae</taxon>
        <taxon>Protaetiibacter</taxon>
    </lineage>
</organism>
<dbReference type="EMBL" id="CP043504">
    <property type="protein sequence ID" value="QEO10532.1"/>
    <property type="molecule type" value="Genomic_DNA"/>
</dbReference>
<dbReference type="KEGG" id="lyk:FLP23_11290"/>
<dbReference type="AlphaFoldDB" id="A0A5C1YCG7"/>
<accession>A0A5C1YCG7</accession>
<name>A0A5C1YCG7_9MICO</name>
<keyword evidence="1" id="KW-1133">Transmembrane helix</keyword>
<keyword evidence="1" id="KW-0472">Membrane</keyword>
<dbReference type="OrthoDB" id="4954224at2"/>
<reference evidence="2 3" key="1">
    <citation type="submission" date="2019-09" db="EMBL/GenBank/DDBJ databases">
        <title>Genome sequencing of strain KACC 19322.</title>
        <authorList>
            <person name="Heo J."/>
            <person name="Kim S.-J."/>
            <person name="Kim J.-S."/>
            <person name="Hong S.-B."/>
            <person name="Kwon S.-W."/>
        </authorList>
    </citation>
    <scope>NUCLEOTIDE SEQUENCE [LARGE SCALE GENOMIC DNA]</scope>
    <source>
        <strain evidence="2 3">KACC 19322</strain>
    </source>
</reference>
<feature type="transmembrane region" description="Helical" evidence="1">
    <location>
        <begin position="81"/>
        <end position="102"/>
    </location>
</feature>
<dbReference type="Proteomes" id="UP000322159">
    <property type="component" value="Chromosome"/>
</dbReference>
<dbReference type="InterPro" id="IPR024006">
    <property type="entry name" value="Alt_signal_exp_actinobact"/>
</dbReference>
<dbReference type="InterPro" id="IPR023833">
    <property type="entry name" value="Signal_pept_SipW-depend-type"/>
</dbReference>
<dbReference type="NCBIfam" id="TIGR04089">
    <property type="entry name" value="exp_by_SipW_III"/>
    <property type="match status" value="1"/>
</dbReference>
<gene>
    <name evidence="2" type="ORF">FLP23_11290</name>
</gene>
<evidence type="ECO:0000313" key="3">
    <source>
        <dbReference type="Proteomes" id="UP000322159"/>
    </source>
</evidence>
<keyword evidence="1" id="KW-0812">Transmembrane</keyword>
<proteinExistence type="predicted"/>
<dbReference type="NCBIfam" id="TIGR04088">
    <property type="entry name" value="cognate_SipW"/>
    <property type="match status" value="1"/>
</dbReference>
<protein>
    <submittedName>
        <fullName evidence="2">Alternate-type signal peptide domain-containing protein</fullName>
    </submittedName>
</protein>
<evidence type="ECO:0000256" key="1">
    <source>
        <dbReference type="SAM" id="Phobius"/>
    </source>
</evidence>
<keyword evidence="3" id="KW-1185">Reference proteome</keyword>